<evidence type="ECO:0000313" key="1">
    <source>
        <dbReference type="EMBL" id="HJC69174.1"/>
    </source>
</evidence>
<evidence type="ECO:0000313" key="2">
    <source>
        <dbReference type="Proteomes" id="UP000823854"/>
    </source>
</evidence>
<dbReference type="CDD" id="cd17040">
    <property type="entry name" value="Ubl_MoaD_like"/>
    <property type="match status" value="1"/>
</dbReference>
<dbReference type="EMBL" id="DWWC01000108">
    <property type="protein sequence ID" value="HJC69174.1"/>
    <property type="molecule type" value="Genomic_DNA"/>
</dbReference>
<protein>
    <submittedName>
        <fullName evidence="1">MoaD/ThiS family protein</fullName>
    </submittedName>
</protein>
<accession>A0A9D2TGJ1</accession>
<sequence length="94" mass="9398">MPAEAQTAPGAQAAPTIAVRLFAGAAAEYGADATTVHARTLQGLVDALTAGASERAAQVIARSSFLVDGIARTDRGHALEDGARVDVLPPFAGG</sequence>
<proteinExistence type="predicted"/>
<dbReference type="InterPro" id="IPR012675">
    <property type="entry name" value="Beta-grasp_dom_sf"/>
</dbReference>
<dbReference type="SUPFAM" id="SSF54285">
    <property type="entry name" value="MoaD/ThiS"/>
    <property type="match status" value="1"/>
</dbReference>
<reference evidence="1" key="1">
    <citation type="journal article" date="2021" name="PeerJ">
        <title>Extensive microbial diversity within the chicken gut microbiome revealed by metagenomics and culture.</title>
        <authorList>
            <person name="Gilroy R."/>
            <person name="Ravi A."/>
            <person name="Getino M."/>
            <person name="Pursley I."/>
            <person name="Horton D.L."/>
            <person name="Alikhan N.F."/>
            <person name="Baker D."/>
            <person name="Gharbi K."/>
            <person name="Hall N."/>
            <person name="Watson M."/>
            <person name="Adriaenssens E.M."/>
            <person name="Foster-Nyarko E."/>
            <person name="Jarju S."/>
            <person name="Secka A."/>
            <person name="Antonio M."/>
            <person name="Oren A."/>
            <person name="Chaudhuri R.R."/>
            <person name="La Ragione R."/>
            <person name="Hildebrand F."/>
            <person name="Pallen M.J."/>
        </authorList>
    </citation>
    <scope>NUCLEOTIDE SEQUENCE</scope>
    <source>
        <strain evidence="1">CHK130-7132</strain>
    </source>
</reference>
<organism evidence="1 2">
    <name type="scientific">Candidatus Brachybacterium intestinipullorum</name>
    <dbReference type="NCBI Taxonomy" id="2838512"/>
    <lineage>
        <taxon>Bacteria</taxon>
        <taxon>Bacillati</taxon>
        <taxon>Actinomycetota</taxon>
        <taxon>Actinomycetes</taxon>
        <taxon>Micrococcales</taxon>
        <taxon>Dermabacteraceae</taxon>
        <taxon>Brachybacterium</taxon>
    </lineage>
</organism>
<name>A0A9D2TGJ1_9MICO</name>
<gene>
    <name evidence="1" type="ORF">H9932_05790</name>
</gene>
<dbReference type="Gene3D" id="3.10.20.30">
    <property type="match status" value="1"/>
</dbReference>
<reference evidence="1" key="2">
    <citation type="submission" date="2021-04" db="EMBL/GenBank/DDBJ databases">
        <authorList>
            <person name="Gilroy R."/>
        </authorList>
    </citation>
    <scope>NUCLEOTIDE SEQUENCE</scope>
    <source>
        <strain evidence="1">CHK130-7132</strain>
    </source>
</reference>
<dbReference type="InterPro" id="IPR016155">
    <property type="entry name" value="Mopterin_synth/thiamin_S_b"/>
</dbReference>
<comment type="caution">
    <text evidence="1">The sequence shown here is derived from an EMBL/GenBank/DDBJ whole genome shotgun (WGS) entry which is preliminary data.</text>
</comment>
<dbReference type="Proteomes" id="UP000823854">
    <property type="component" value="Unassembled WGS sequence"/>
</dbReference>
<dbReference type="AlphaFoldDB" id="A0A9D2TGJ1"/>